<dbReference type="InterPro" id="IPR051929">
    <property type="entry name" value="VirAsm_ModProt"/>
</dbReference>
<dbReference type="RefSeq" id="WP_305931864.1">
    <property type="nucleotide sequence ID" value="NZ_JAVAIM010000001.1"/>
</dbReference>
<keyword evidence="4" id="KW-0862">Zinc</keyword>
<name>A0ABT9HMS5_9SPHN</name>
<dbReference type="InterPro" id="IPR000555">
    <property type="entry name" value="JAMM/MPN+_dom"/>
</dbReference>
<dbReference type="Pfam" id="PF14464">
    <property type="entry name" value="Prok-JAB"/>
    <property type="match status" value="1"/>
</dbReference>
<keyword evidence="2" id="KW-0479">Metal-binding</keyword>
<evidence type="ECO:0000259" key="6">
    <source>
        <dbReference type="PROSITE" id="PS50249"/>
    </source>
</evidence>
<evidence type="ECO:0000256" key="5">
    <source>
        <dbReference type="ARBA" id="ARBA00023049"/>
    </source>
</evidence>
<protein>
    <submittedName>
        <fullName evidence="7">M67 family metallopeptidase</fullName>
    </submittedName>
</protein>
<dbReference type="InterPro" id="IPR037518">
    <property type="entry name" value="MPN"/>
</dbReference>
<dbReference type="Proteomes" id="UP001240639">
    <property type="component" value="Unassembled WGS sequence"/>
</dbReference>
<evidence type="ECO:0000256" key="3">
    <source>
        <dbReference type="ARBA" id="ARBA00022801"/>
    </source>
</evidence>
<reference evidence="7 8" key="1">
    <citation type="submission" date="2023-08" db="EMBL/GenBank/DDBJ databases">
        <title>genomic of G39.</title>
        <authorList>
            <person name="Wang Y."/>
        </authorList>
    </citation>
    <scope>NUCLEOTIDE SEQUENCE [LARGE SCALE GENOMIC DNA]</scope>
    <source>
        <strain evidence="7 8">G39</strain>
    </source>
</reference>
<sequence length="131" mass="13659">MTVDISSALLDQLLAEAEAAHPCECCGILLGESERIGAILPAANVHPDPATHFEIDPQTLIDAHCAARAGDPQVVGYYHSHPNGRAEPSATDAALAAGDGMVWAIIAAGRVAFWRSGDAGFEALPYVTSPR</sequence>
<evidence type="ECO:0000256" key="2">
    <source>
        <dbReference type="ARBA" id="ARBA00022723"/>
    </source>
</evidence>
<dbReference type="PANTHER" id="PTHR34858">
    <property type="entry name" value="CYSO-CYSTEINE PEPTIDASE"/>
    <property type="match status" value="1"/>
</dbReference>
<dbReference type="Gene3D" id="3.40.140.10">
    <property type="entry name" value="Cytidine Deaminase, domain 2"/>
    <property type="match status" value="1"/>
</dbReference>
<keyword evidence="1" id="KW-0645">Protease</keyword>
<dbReference type="PANTHER" id="PTHR34858:SF1">
    <property type="entry name" value="CYSO-CYSTEINE PEPTIDASE"/>
    <property type="match status" value="1"/>
</dbReference>
<evidence type="ECO:0000313" key="7">
    <source>
        <dbReference type="EMBL" id="MDP4574454.1"/>
    </source>
</evidence>
<keyword evidence="8" id="KW-1185">Reference proteome</keyword>
<comment type="caution">
    <text evidence="7">The sequence shown here is derived from an EMBL/GenBank/DDBJ whole genome shotgun (WGS) entry which is preliminary data.</text>
</comment>
<accession>A0ABT9HMS5</accession>
<dbReference type="CDD" id="cd08070">
    <property type="entry name" value="MPN_like"/>
    <property type="match status" value="1"/>
</dbReference>
<dbReference type="SMART" id="SM00232">
    <property type="entry name" value="JAB_MPN"/>
    <property type="match status" value="1"/>
</dbReference>
<evidence type="ECO:0000256" key="4">
    <source>
        <dbReference type="ARBA" id="ARBA00022833"/>
    </source>
</evidence>
<evidence type="ECO:0000313" key="8">
    <source>
        <dbReference type="Proteomes" id="UP001240639"/>
    </source>
</evidence>
<dbReference type="InterPro" id="IPR028090">
    <property type="entry name" value="JAB_dom_prok"/>
</dbReference>
<dbReference type="PROSITE" id="PS50249">
    <property type="entry name" value="MPN"/>
    <property type="match status" value="1"/>
</dbReference>
<keyword evidence="5" id="KW-0482">Metalloprotease</keyword>
<evidence type="ECO:0000256" key="1">
    <source>
        <dbReference type="ARBA" id="ARBA00022670"/>
    </source>
</evidence>
<dbReference type="SUPFAM" id="SSF102712">
    <property type="entry name" value="JAB1/MPN domain"/>
    <property type="match status" value="1"/>
</dbReference>
<gene>
    <name evidence="7" type="ORF">Q9K02_04795</name>
</gene>
<organism evidence="7 8">
    <name type="scientific">Qipengyuania profundimaris</name>
    <dbReference type="NCBI Taxonomy" id="3067652"/>
    <lineage>
        <taxon>Bacteria</taxon>
        <taxon>Pseudomonadati</taxon>
        <taxon>Pseudomonadota</taxon>
        <taxon>Alphaproteobacteria</taxon>
        <taxon>Sphingomonadales</taxon>
        <taxon>Erythrobacteraceae</taxon>
        <taxon>Qipengyuania</taxon>
    </lineage>
</organism>
<keyword evidence="3" id="KW-0378">Hydrolase</keyword>
<dbReference type="EMBL" id="JAVAIM010000001">
    <property type="protein sequence ID" value="MDP4574454.1"/>
    <property type="molecule type" value="Genomic_DNA"/>
</dbReference>
<feature type="domain" description="MPN" evidence="6">
    <location>
        <begin position="3"/>
        <end position="131"/>
    </location>
</feature>
<proteinExistence type="predicted"/>